<comment type="caution">
    <text evidence="2">The sequence shown here is derived from an EMBL/GenBank/DDBJ whole genome shotgun (WGS) entry which is preliminary data.</text>
</comment>
<dbReference type="Proteomes" id="UP000789706">
    <property type="component" value="Unassembled WGS sequence"/>
</dbReference>
<proteinExistence type="predicted"/>
<evidence type="ECO:0000313" key="2">
    <source>
        <dbReference type="EMBL" id="CAG8613533.1"/>
    </source>
</evidence>
<feature type="non-terminal residue" evidence="2">
    <location>
        <position position="1"/>
    </location>
</feature>
<dbReference type="EMBL" id="CAJVPK010002476">
    <property type="protein sequence ID" value="CAG8613533.1"/>
    <property type="molecule type" value="Genomic_DNA"/>
</dbReference>
<organism evidence="2 3">
    <name type="scientific">Diversispora eburnea</name>
    <dbReference type="NCBI Taxonomy" id="1213867"/>
    <lineage>
        <taxon>Eukaryota</taxon>
        <taxon>Fungi</taxon>
        <taxon>Fungi incertae sedis</taxon>
        <taxon>Mucoromycota</taxon>
        <taxon>Glomeromycotina</taxon>
        <taxon>Glomeromycetes</taxon>
        <taxon>Diversisporales</taxon>
        <taxon>Diversisporaceae</taxon>
        <taxon>Diversispora</taxon>
    </lineage>
</organism>
<protein>
    <submittedName>
        <fullName evidence="2">7177_t:CDS:1</fullName>
    </submittedName>
</protein>
<accession>A0A9N9CS20</accession>
<gene>
    <name evidence="2" type="ORF">DEBURN_LOCUS10078</name>
</gene>
<reference evidence="2" key="1">
    <citation type="submission" date="2021-06" db="EMBL/GenBank/DDBJ databases">
        <authorList>
            <person name="Kallberg Y."/>
            <person name="Tangrot J."/>
            <person name="Rosling A."/>
        </authorList>
    </citation>
    <scope>NUCLEOTIDE SEQUENCE</scope>
    <source>
        <strain evidence="2">AZ414A</strain>
    </source>
</reference>
<feature type="region of interest" description="Disordered" evidence="1">
    <location>
        <begin position="1"/>
        <end position="29"/>
    </location>
</feature>
<keyword evidence="3" id="KW-1185">Reference proteome</keyword>
<name>A0A9N9CS20_9GLOM</name>
<evidence type="ECO:0000256" key="1">
    <source>
        <dbReference type="SAM" id="MobiDB-lite"/>
    </source>
</evidence>
<dbReference type="AlphaFoldDB" id="A0A9N9CS20"/>
<sequence length="51" mass="5475">QSFTKINTSCGTNSDNTPEQIADISDNTSNSDIYQESLTQCSASPICTKSK</sequence>
<evidence type="ECO:0000313" key="3">
    <source>
        <dbReference type="Proteomes" id="UP000789706"/>
    </source>
</evidence>